<evidence type="ECO:0000313" key="6">
    <source>
        <dbReference type="Proteomes" id="UP000266441"/>
    </source>
</evidence>
<dbReference type="PANTHER" id="PTHR32347:SF14">
    <property type="entry name" value="EFFLUX SYSTEM COMPONENT YKNX-RELATED"/>
    <property type="match status" value="1"/>
</dbReference>
<dbReference type="RefSeq" id="WP_119349428.1">
    <property type="nucleotide sequence ID" value="NZ_QWET01000005.1"/>
</dbReference>
<name>A0A399D1Y2_9BACT</name>
<comment type="subcellular location">
    <subcellularLocation>
        <location evidence="1">Cell envelope</location>
    </subcellularLocation>
</comment>
<dbReference type="AlphaFoldDB" id="A0A399D1Y2"/>
<comment type="caution">
    <text evidence="5">The sequence shown here is derived from an EMBL/GenBank/DDBJ whole genome shotgun (WGS) entry which is preliminary data.</text>
</comment>
<gene>
    <name evidence="5" type="ORF">D1164_07920</name>
</gene>
<keyword evidence="2 3" id="KW-0175">Coiled coil</keyword>
<dbReference type="InterPro" id="IPR050465">
    <property type="entry name" value="UPF0194_transport"/>
</dbReference>
<reference evidence="5 6" key="1">
    <citation type="journal article" date="2015" name="Int. J. Syst. Evol. Microbiol.">
        <title>Mariniphaga sediminis sp. nov., isolated from coastal sediment.</title>
        <authorList>
            <person name="Wang F.Q."/>
            <person name="Shen Q.Y."/>
            <person name="Chen G.J."/>
            <person name="Du Z.J."/>
        </authorList>
    </citation>
    <scope>NUCLEOTIDE SEQUENCE [LARGE SCALE GENOMIC DNA]</scope>
    <source>
        <strain evidence="5 6">SY21</strain>
    </source>
</reference>
<organism evidence="5 6">
    <name type="scientific">Mariniphaga sediminis</name>
    <dbReference type="NCBI Taxonomy" id="1628158"/>
    <lineage>
        <taxon>Bacteria</taxon>
        <taxon>Pseudomonadati</taxon>
        <taxon>Bacteroidota</taxon>
        <taxon>Bacteroidia</taxon>
        <taxon>Marinilabiliales</taxon>
        <taxon>Prolixibacteraceae</taxon>
        <taxon>Mariniphaga</taxon>
    </lineage>
</organism>
<feature type="domain" description="CzcB-like barrel-sandwich hybrid" evidence="4">
    <location>
        <begin position="69"/>
        <end position="257"/>
    </location>
</feature>
<proteinExistence type="predicted"/>
<evidence type="ECO:0000256" key="2">
    <source>
        <dbReference type="ARBA" id="ARBA00023054"/>
    </source>
</evidence>
<sequence>MGSNKKIKLFLFSVLTLVAIIAVAVYSSRFFVPSSLSAGSLVTEEVDHGPVLLSIHATGVVDSENEVLILSPGPGVIQSILAEPGTRVKKDDVILQLNTDGVRDDIDGIKDQIEVRRNNLERTRLNAQSTRLDLEYNEEVKKLKIMSLKSQLADQQQLLEVGGISPAKIDQTNQEITLAEKDLETLVEKNSIRLKQLKAEEQGLLLQIRMQEKELEEKQTLLQKMSIRAPSAGIILSISGKAGEKVNTDHLLVRMSDLTSFKITGSIEEQHAVQLKTGNRVVVNLDDEHLEGTVGNITPMVENKKIQFNIHLHESSHPKLIANQQVEIQVIVGFKEDALRIKKIPEFEAGQKQKMFVVEGNKAIKKDFTLGIIGDDYCEVLSGLSEGDAVIVEGLNAFRQSDEIELEK</sequence>
<evidence type="ECO:0000313" key="5">
    <source>
        <dbReference type="EMBL" id="RIH65587.1"/>
    </source>
</evidence>
<dbReference type="Gene3D" id="2.40.50.100">
    <property type="match status" value="1"/>
</dbReference>
<dbReference type="GO" id="GO:0030313">
    <property type="term" value="C:cell envelope"/>
    <property type="evidence" value="ECO:0007669"/>
    <property type="project" value="UniProtKB-SubCell"/>
</dbReference>
<dbReference type="Gene3D" id="2.40.30.170">
    <property type="match status" value="1"/>
</dbReference>
<evidence type="ECO:0000256" key="1">
    <source>
        <dbReference type="ARBA" id="ARBA00004196"/>
    </source>
</evidence>
<dbReference type="Proteomes" id="UP000266441">
    <property type="component" value="Unassembled WGS sequence"/>
</dbReference>
<feature type="coiled-coil region" evidence="3">
    <location>
        <begin position="169"/>
        <end position="228"/>
    </location>
</feature>
<dbReference type="InterPro" id="IPR058647">
    <property type="entry name" value="BSH_CzcB-like"/>
</dbReference>
<protein>
    <submittedName>
        <fullName evidence="5">HlyD family efflux transporter periplasmic adaptor subunit</fullName>
    </submittedName>
</protein>
<evidence type="ECO:0000259" key="4">
    <source>
        <dbReference type="Pfam" id="PF25973"/>
    </source>
</evidence>
<dbReference type="OrthoDB" id="9806939at2"/>
<evidence type="ECO:0000256" key="3">
    <source>
        <dbReference type="SAM" id="Coils"/>
    </source>
</evidence>
<dbReference type="Pfam" id="PF25973">
    <property type="entry name" value="BSH_CzcB"/>
    <property type="match status" value="1"/>
</dbReference>
<keyword evidence="6" id="KW-1185">Reference proteome</keyword>
<dbReference type="Gene3D" id="1.10.287.470">
    <property type="entry name" value="Helix hairpin bin"/>
    <property type="match status" value="1"/>
</dbReference>
<dbReference type="EMBL" id="QWET01000005">
    <property type="protein sequence ID" value="RIH65587.1"/>
    <property type="molecule type" value="Genomic_DNA"/>
</dbReference>
<accession>A0A399D1Y2</accession>
<dbReference type="PANTHER" id="PTHR32347">
    <property type="entry name" value="EFFLUX SYSTEM COMPONENT YKNX-RELATED"/>
    <property type="match status" value="1"/>
</dbReference>
<dbReference type="Gene3D" id="2.40.420.20">
    <property type="match status" value="1"/>
</dbReference>